<dbReference type="PROSITE" id="PS51186">
    <property type="entry name" value="GNAT"/>
    <property type="match status" value="1"/>
</dbReference>
<dbReference type="Pfam" id="PF00583">
    <property type="entry name" value="Acetyltransf_1"/>
    <property type="match status" value="1"/>
</dbReference>
<dbReference type="Gene3D" id="3.40.630.30">
    <property type="match status" value="1"/>
</dbReference>
<evidence type="ECO:0000313" key="2">
    <source>
        <dbReference type="EMBL" id="NLR93527.1"/>
    </source>
</evidence>
<accession>A0A7X8XXT1</accession>
<proteinExistence type="predicted"/>
<feature type="domain" description="N-acetyltransferase" evidence="1">
    <location>
        <begin position="118"/>
        <end position="256"/>
    </location>
</feature>
<organism evidence="2 3">
    <name type="scientific">Flammeovirga agarivorans</name>
    <dbReference type="NCBI Taxonomy" id="2726742"/>
    <lineage>
        <taxon>Bacteria</taxon>
        <taxon>Pseudomonadati</taxon>
        <taxon>Bacteroidota</taxon>
        <taxon>Cytophagia</taxon>
        <taxon>Cytophagales</taxon>
        <taxon>Flammeovirgaceae</taxon>
        <taxon>Flammeovirga</taxon>
    </lineage>
</organism>
<evidence type="ECO:0000259" key="1">
    <source>
        <dbReference type="PROSITE" id="PS51186"/>
    </source>
</evidence>
<keyword evidence="2" id="KW-0808">Transferase</keyword>
<sequence>MNLSNRNFKNHANYFPSNNALMRVLNTYSLTYIDSGFKSDTYNIIHIHDTDKIVINEVSEAIDFCENRLRKPCVWLDKSDLNDTLSDIFQNLDLEETGSSVMLELPTLSLVEPYEVDKNIFQAKEKQDIIDHAFVIANNWDPFDTEVLHHYNRNVEFILKQDKSILLNYSDGTSTVGVIELFLDPENPKVAGIYNLSVFSDQRKNGIGTKLVEAALYFAKNMNVEQVVTQASEDSLGIFKKFKFNETGIILEFGKK</sequence>
<keyword evidence="3" id="KW-1185">Reference proteome</keyword>
<evidence type="ECO:0000313" key="3">
    <source>
        <dbReference type="Proteomes" id="UP000585050"/>
    </source>
</evidence>
<gene>
    <name evidence="2" type="ORF">HGP29_20180</name>
</gene>
<dbReference type="CDD" id="cd04301">
    <property type="entry name" value="NAT_SF"/>
    <property type="match status" value="1"/>
</dbReference>
<dbReference type="RefSeq" id="WP_168884243.1">
    <property type="nucleotide sequence ID" value="NZ_JABAIL010000007.1"/>
</dbReference>
<name>A0A7X8XXT1_9BACT</name>
<dbReference type="InterPro" id="IPR016181">
    <property type="entry name" value="Acyl_CoA_acyltransferase"/>
</dbReference>
<dbReference type="EMBL" id="JABAIL010000007">
    <property type="protein sequence ID" value="NLR93527.1"/>
    <property type="molecule type" value="Genomic_DNA"/>
</dbReference>
<dbReference type="SUPFAM" id="SSF55729">
    <property type="entry name" value="Acyl-CoA N-acyltransferases (Nat)"/>
    <property type="match status" value="1"/>
</dbReference>
<dbReference type="GO" id="GO:0016747">
    <property type="term" value="F:acyltransferase activity, transferring groups other than amino-acyl groups"/>
    <property type="evidence" value="ECO:0007669"/>
    <property type="project" value="InterPro"/>
</dbReference>
<dbReference type="InterPro" id="IPR000182">
    <property type="entry name" value="GNAT_dom"/>
</dbReference>
<protein>
    <submittedName>
        <fullName evidence="2">GNAT family N-acetyltransferase</fullName>
    </submittedName>
</protein>
<reference evidence="2 3" key="1">
    <citation type="submission" date="2020-04" db="EMBL/GenBank/DDBJ databases">
        <title>Flammeovirga sp. SR4, a novel species isolated from seawater.</title>
        <authorList>
            <person name="Wang X."/>
        </authorList>
    </citation>
    <scope>NUCLEOTIDE SEQUENCE [LARGE SCALE GENOMIC DNA]</scope>
    <source>
        <strain evidence="2 3">SR4</strain>
    </source>
</reference>
<comment type="caution">
    <text evidence="2">The sequence shown here is derived from an EMBL/GenBank/DDBJ whole genome shotgun (WGS) entry which is preliminary data.</text>
</comment>
<dbReference type="Proteomes" id="UP000585050">
    <property type="component" value="Unassembled WGS sequence"/>
</dbReference>
<dbReference type="AlphaFoldDB" id="A0A7X8XXT1"/>